<feature type="compositionally biased region" description="Low complexity" evidence="3">
    <location>
        <begin position="92"/>
        <end position="104"/>
    </location>
</feature>
<dbReference type="Proteomes" id="UP001057738">
    <property type="component" value="Chromosome"/>
</dbReference>
<feature type="region of interest" description="Disordered" evidence="3">
    <location>
        <begin position="203"/>
        <end position="230"/>
    </location>
</feature>
<evidence type="ECO:0000256" key="3">
    <source>
        <dbReference type="SAM" id="MobiDB-lite"/>
    </source>
</evidence>
<feature type="transmembrane region" description="Helical" evidence="4">
    <location>
        <begin position="136"/>
        <end position="156"/>
    </location>
</feature>
<keyword evidence="4" id="KW-0472">Membrane</keyword>
<evidence type="ECO:0000256" key="1">
    <source>
        <dbReference type="ARBA" id="ARBA00023015"/>
    </source>
</evidence>
<reference evidence="5" key="1">
    <citation type="submission" date="2022-08" db="EMBL/GenBank/DDBJ databases">
        <authorList>
            <person name="Tian L."/>
        </authorList>
    </citation>
    <scope>NUCLEOTIDE SEQUENCE</scope>
    <source>
        <strain evidence="5">CM253</strain>
    </source>
</reference>
<evidence type="ECO:0000313" key="6">
    <source>
        <dbReference type="Proteomes" id="UP001057738"/>
    </source>
</evidence>
<dbReference type="EMBL" id="CP102514">
    <property type="protein sequence ID" value="UUY48743.1"/>
    <property type="molecule type" value="Genomic_DNA"/>
</dbReference>
<evidence type="ECO:0000256" key="2">
    <source>
        <dbReference type="ARBA" id="ARBA00023163"/>
    </source>
</evidence>
<keyword evidence="4" id="KW-0812">Transmembrane</keyword>
<keyword evidence="1" id="KW-0805">Transcription regulation</keyword>
<feature type="compositionally biased region" description="Low complexity" evidence="3">
    <location>
        <begin position="165"/>
        <end position="183"/>
    </location>
</feature>
<keyword evidence="4" id="KW-1133">Transmembrane helix</keyword>
<accession>A0ABY5PYM5</accession>
<name>A0ABY5PYM5_9ACTN</name>
<organism evidence="5 6">
    <name type="scientific">Streptomyces yangpuensis</name>
    <dbReference type="NCBI Taxonomy" id="1648182"/>
    <lineage>
        <taxon>Bacteria</taxon>
        <taxon>Bacillati</taxon>
        <taxon>Actinomycetota</taxon>
        <taxon>Actinomycetes</taxon>
        <taxon>Kitasatosporales</taxon>
        <taxon>Streptomycetaceae</taxon>
        <taxon>Streptomyces</taxon>
    </lineage>
</organism>
<gene>
    <name evidence="5" type="ORF">NRK68_16995</name>
</gene>
<evidence type="ECO:0000256" key="4">
    <source>
        <dbReference type="SAM" id="Phobius"/>
    </source>
</evidence>
<feature type="region of interest" description="Disordered" evidence="3">
    <location>
        <begin position="162"/>
        <end position="183"/>
    </location>
</feature>
<dbReference type="Gene3D" id="1.10.10.1320">
    <property type="entry name" value="Anti-sigma factor, zinc-finger domain"/>
    <property type="match status" value="1"/>
</dbReference>
<sequence>MSPATGTPGTTGTIRHPDVSEISDLTEGLLSPSRTAEIRRHLDGCALCADVRSSLEEIRGLLGTLPGPARMPGDIAGRIDAALAAEALLDATQPQAQAEPAARPRTTDRDVSRETSPAGHPNGPTGPGRRRARRRMAVLGGLAGAAACALGVFLFVDFSGTPRPHSTASDSAAHPPASAAAGGTYTAQGLQNSVQRLIASGAAAKTDPGEQNNTYGMDETTGAPGVAPGGKRAVSAVPSCVQDATSRAEAPLAAERGSYQGASVYLLVLPHPDDASRVDAYLVDTTCESTGSGTPGKVLLKNTYPR</sequence>
<keyword evidence="6" id="KW-1185">Reference proteome</keyword>
<evidence type="ECO:0000313" key="5">
    <source>
        <dbReference type="EMBL" id="UUY48743.1"/>
    </source>
</evidence>
<dbReference type="GeneID" id="95575181"/>
<keyword evidence="2" id="KW-0804">Transcription</keyword>
<protein>
    <submittedName>
        <fullName evidence="5">Anti-sigma factor</fullName>
    </submittedName>
</protein>
<dbReference type="RefSeq" id="WP_257856142.1">
    <property type="nucleotide sequence ID" value="NZ_CP102514.1"/>
</dbReference>
<proteinExistence type="predicted"/>
<dbReference type="InterPro" id="IPR041916">
    <property type="entry name" value="Anti_sigma_zinc_sf"/>
</dbReference>
<feature type="region of interest" description="Disordered" evidence="3">
    <location>
        <begin position="92"/>
        <end position="132"/>
    </location>
</feature>